<dbReference type="CDD" id="cd02012">
    <property type="entry name" value="TPP_TK"/>
    <property type="match status" value="1"/>
</dbReference>
<evidence type="ECO:0000256" key="12">
    <source>
        <dbReference type="PIRSR" id="PIRSR605478-3"/>
    </source>
</evidence>
<dbReference type="PROSITE" id="PS00802">
    <property type="entry name" value="TRANSKETOLASE_2"/>
    <property type="match status" value="1"/>
</dbReference>
<feature type="binding site" evidence="12">
    <location>
        <position position="117"/>
    </location>
    <ligand>
        <name>thiamine diphosphate</name>
        <dbReference type="ChEBI" id="CHEBI:58937"/>
    </ligand>
</feature>
<dbReference type="EC" id="2.2.1.1" evidence="3 9"/>
<feature type="binding site" evidence="12">
    <location>
        <position position="193"/>
    </location>
    <ligand>
        <name>thiamine diphosphate</name>
        <dbReference type="ChEBI" id="CHEBI:58937"/>
    </ligand>
</feature>
<dbReference type="InterPro" id="IPR055152">
    <property type="entry name" value="Transketolase-like_C_2"/>
</dbReference>
<dbReference type="Pfam" id="PF02779">
    <property type="entry name" value="Transket_pyr"/>
    <property type="match status" value="1"/>
</dbReference>
<dbReference type="Gene3D" id="3.40.50.920">
    <property type="match status" value="1"/>
</dbReference>
<evidence type="ECO:0000256" key="4">
    <source>
        <dbReference type="ARBA" id="ARBA00022679"/>
    </source>
</evidence>
<dbReference type="InterPro" id="IPR020826">
    <property type="entry name" value="Transketolase_BS"/>
</dbReference>
<feature type="non-terminal residue" evidence="16">
    <location>
        <position position="1"/>
    </location>
</feature>
<dbReference type="InterPro" id="IPR009014">
    <property type="entry name" value="Transketo_C/PFOR_II"/>
</dbReference>
<comment type="similarity">
    <text evidence="1">Belongs to the transketolase family.</text>
</comment>
<feature type="binding site" evidence="13">
    <location>
        <position position="87"/>
    </location>
    <ligand>
        <name>Mg(2+)</name>
        <dbReference type="ChEBI" id="CHEBI:18420"/>
    </ligand>
</feature>
<evidence type="ECO:0000256" key="2">
    <source>
        <dbReference type="ARBA" id="ARBA00011738"/>
    </source>
</evidence>
<dbReference type="FunFam" id="3.40.50.920:FF:000003">
    <property type="entry name" value="Transketolase"/>
    <property type="match status" value="1"/>
</dbReference>
<dbReference type="GO" id="GO:0046872">
    <property type="term" value="F:metal ion binding"/>
    <property type="evidence" value="ECO:0007669"/>
    <property type="project" value="UniProtKB-KW"/>
</dbReference>
<protein>
    <recommendedName>
        <fullName evidence="3 9">Transketolase</fullName>
        <ecNumber evidence="3 9">2.2.1.1</ecNumber>
    </recommendedName>
</protein>
<feature type="binding site" evidence="12">
    <location>
        <begin position="46"/>
        <end position="48"/>
    </location>
    <ligand>
        <name>thiamine diphosphate</name>
        <dbReference type="ChEBI" id="CHEBI:58937"/>
    </ligand>
</feature>
<feature type="binding site" evidence="11">
    <location>
        <position position="451"/>
    </location>
    <ligand>
        <name>substrate</name>
    </ligand>
</feature>
<proteinExistence type="inferred from homology"/>
<dbReference type="EMBL" id="JACPSX010000160">
    <property type="protein sequence ID" value="MBI3015050.1"/>
    <property type="molecule type" value="Genomic_DNA"/>
</dbReference>
<evidence type="ECO:0000256" key="9">
    <source>
        <dbReference type="NCBIfam" id="TIGR00232"/>
    </source>
</evidence>
<feature type="binding site" evidence="11">
    <location>
        <position position="315"/>
    </location>
    <ligand>
        <name>substrate</name>
    </ligand>
</feature>
<feature type="binding site" evidence="13">
    <location>
        <position position="117"/>
    </location>
    <ligand>
        <name>Mg(2+)</name>
        <dbReference type="ChEBI" id="CHEBI:18420"/>
    </ligand>
</feature>
<evidence type="ECO:0000256" key="11">
    <source>
        <dbReference type="PIRSR" id="PIRSR605478-2"/>
    </source>
</evidence>
<dbReference type="GO" id="GO:0009052">
    <property type="term" value="P:pentose-phosphate shunt, non-oxidative branch"/>
    <property type="evidence" value="ECO:0007669"/>
    <property type="project" value="UniProtKB-ARBA"/>
</dbReference>
<dbReference type="NCBIfam" id="TIGR00232">
    <property type="entry name" value="tktlase_bact"/>
    <property type="match status" value="1"/>
</dbReference>
<evidence type="ECO:0000259" key="15">
    <source>
        <dbReference type="SMART" id="SM00861"/>
    </source>
</evidence>
<dbReference type="Proteomes" id="UP000741360">
    <property type="component" value="Unassembled WGS sequence"/>
</dbReference>
<dbReference type="InterPro" id="IPR005474">
    <property type="entry name" value="Transketolase_N"/>
</dbReference>
<keyword evidence="6 13" id="KW-0460">Magnesium</keyword>
<keyword evidence="7 12" id="KW-0786">Thiamine pyrophosphate</keyword>
<evidence type="ECO:0000256" key="8">
    <source>
        <dbReference type="ARBA" id="ARBA00049473"/>
    </source>
</evidence>
<comment type="cofactor">
    <cofactor evidence="13">
        <name>Mg(2+)</name>
        <dbReference type="ChEBI" id="CHEBI:18420"/>
    </cofactor>
    <text evidence="13">Binds 1 Mg(2+) ion per subunit. Can also utilize other divalent metal cations, such as Ca(2+), Mn(2+) and Co(2+).</text>
</comment>
<name>A0A932GQD3_UNCTE</name>
<dbReference type="InterPro" id="IPR005475">
    <property type="entry name" value="Transketolase-like_Pyr-bd"/>
</dbReference>
<feature type="binding site" evidence="11">
    <location>
        <position position="288"/>
    </location>
    <ligand>
        <name>substrate</name>
    </ligand>
</feature>
<evidence type="ECO:0000256" key="10">
    <source>
        <dbReference type="PIRSR" id="PIRSR605478-1"/>
    </source>
</evidence>
<feature type="site" description="Important for catalytic activity" evidence="14">
    <location>
        <position position="193"/>
    </location>
</feature>
<dbReference type="FunFam" id="3.40.50.970:FF:000003">
    <property type="entry name" value="Transketolase"/>
    <property type="match status" value="1"/>
</dbReference>
<dbReference type="CDD" id="cd07033">
    <property type="entry name" value="TPP_PYR_DXS_TK_like"/>
    <property type="match status" value="1"/>
</dbReference>
<dbReference type="PANTHER" id="PTHR43522:SF2">
    <property type="entry name" value="TRANSKETOLASE 1-RELATED"/>
    <property type="match status" value="1"/>
</dbReference>
<comment type="cofactor">
    <cofactor evidence="12">
        <name>thiamine diphosphate</name>
        <dbReference type="ChEBI" id="CHEBI:58937"/>
    </cofactor>
    <text evidence="12">Binds 1 thiamine pyrophosphate per subunit. During the reaction, the substrate forms a covalent intermediate with the cofactor.</text>
</comment>
<dbReference type="Gene3D" id="3.40.50.970">
    <property type="match status" value="2"/>
</dbReference>
<feature type="binding site" evidence="12">
    <location>
        <position position="88"/>
    </location>
    <ligand>
        <name>thiamine diphosphate</name>
        <dbReference type="ChEBI" id="CHEBI:58937"/>
    </ligand>
</feature>
<dbReference type="Pfam" id="PF22613">
    <property type="entry name" value="Transketolase_C_1"/>
    <property type="match status" value="1"/>
</dbReference>
<dbReference type="InterPro" id="IPR005478">
    <property type="entry name" value="Transketolase_bac-like"/>
</dbReference>
<dbReference type="SMART" id="SM00861">
    <property type="entry name" value="Transket_pyr"/>
    <property type="match status" value="1"/>
</dbReference>
<gene>
    <name evidence="16" type="primary">tkt</name>
    <name evidence="16" type="ORF">HYY65_08350</name>
</gene>
<dbReference type="PANTHER" id="PTHR43522">
    <property type="entry name" value="TRANSKETOLASE"/>
    <property type="match status" value="1"/>
</dbReference>
<evidence type="ECO:0000313" key="17">
    <source>
        <dbReference type="Proteomes" id="UP000741360"/>
    </source>
</evidence>
<dbReference type="AlphaFoldDB" id="A0A932GQD3"/>
<evidence type="ECO:0000256" key="13">
    <source>
        <dbReference type="PIRSR" id="PIRSR605478-4"/>
    </source>
</evidence>
<feature type="binding site" evidence="13">
    <location>
        <position position="119"/>
    </location>
    <ligand>
        <name>Mg(2+)</name>
        <dbReference type="ChEBI" id="CHEBI:18420"/>
    </ligand>
</feature>
<dbReference type="Pfam" id="PF00456">
    <property type="entry name" value="Transketolase_N"/>
    <property type="match status" value="1"/>
</dbReference>
<feature type="active site" description="Proton donor" evidence="10">
    <location>
        <position position="342"/>
    </location>
</feature>
<dbReference type="SUPFAM" id="SSF52518">
    <property type="entry name" value="Thiamin diphosphate-binding fold (THDP-binding)"/>
    <property type="match status" value="2"/>
</dbReference>
<evidence type="ECO:0000256" key="1">
    <source>
        <dbReference type="ARBA" id="ARBA00007131"/>
    </source>
</evidence>
<comment type="catalytic activity">
    <reaction evidence="8">
        <text>D-sedoheptulose 7-phosphate + D-glyceraldehyde 3-phosphate = aldehydo-D-ribose 5-phosphate + D-xylulose 5-phosphate</text>
        <dbReference type="Rhea" id="RHEA:10508"/>
        <dbReference type="ChEBI" id="CHEBI:57483"/>
        <dbReference type="ChEBI" id="CHEBI:57737"/>
        <dbReference type="ChEBI" id="CHEBI:58273"/>
        <dbReference type="ChEBI" id="CHEBI:59776"/>
        <dbReference type="EC" id="2.2.1.1"/>
    </reaction>
</comment>
<organism evidence="16 17">
    <name type="scientific">Tectimicrobiota bacterium</name>
    <dbReference type="NCBI Taxonomy" id="2528274"/>
    <lineage>
        <taxon>Bacteria</taxon>
        <taxon>Pseudomonadati</taxon>
        <taxon>Nitrospinota/Tectimicrobiota group</taxon>
        <taxon>Candidatus Tectimicrobiota</taxon>
    </lineage>
</organism>
<evidence type="ECO:0000313" key="16">
    <source>
        <dbReference type="EMBL" id="MBI3015050.1"/>
    </source>
</evidence>
<evidence type="ECO:0000256" key="3">
    <source>
        <dbReference type="ARBA" id="ARBA00013152"/>
    </source>
</evidence>
<feature type="domain" description="Transketolase-like pyrimidine-binding" evidence="15">
    <location>
        <begin position="285"/>
        <end position="456"/>
    </location>
</feature>
<keyword evidence="4 16" id="KW-0808">Transferase</keyword>
<dbReference type="GO" id="GO:0005829">
    <property type="term" value="C:cytosol"/>
    <property type="evidence" value="ECO:0007669"/>
    <property type="project" value="TreeGrafter"/>
</dbReference>
<dbReference type="InterPro" id="IPR033247">
    <property type="entry name" value="Transketolase_fam"/>
</dbReference>
<feature type="binding site" evidence="11">
    <location>
        <position position="400"/>
    </location>
    <ligand>
        <name>substrate</name>
    </ligand>
</feature>
<comment type="caution">
    <text evidence="16">The sequence shown here is derived from an EMBL/GenBank/DDBJ whole genome shotgun (WGS) entry which is preliminary data.</text>
</comment>
<dbReference type="GO" id="GO:0004802">
    <property type="term" value="F:transketolase activity"/>
    <property type="evidence" value="ECO:0007669"/>
    <property type="project" value="UniProtKB-UniRule"/>
</dbReference>
<evidence type="ECO:0000256" key="7">
    <source>
        <dbReference type="ARBA" id="ARBA00023052"/>
    </source>
</evidence>
<evidence type="ECO:0000256" key="5">
    <source>
        <dbReference type="ARBA" id="ARBA00022723"/>
    </source>
</evidence>
<reference evidence="16" key="1">
    <citation type="submission" date="2020-07" db="EMBL/GenBank/DDBJ databases">
        <title>Huge and variable diversity of episymbiotic CPR bacteria and DPANN archaea in groundwater ecosystems.</title>
        <authorList>
            <person name="He C.Y."/>
            <person name="Keren R."/>
            <person name="Whittaker M."/>
            <person name="Farag I.F."/>
            <person name="Doudna J."/>
            <person name="Cate J.H.D."/>
            <person name="Banfield J.F."/>
        </authorList>
    </citation>
    <scope>NUCLEOTIDE SEQUENCE</scope>
    <source>
        <strain evidence="16">NC_groundwater_717_Ag_S-0.2um_59_8</strain>
    </source>
</reference>
<comment type="subunit">
    <text evidence="2">Homodimer.</text>
</comment>
<accession>A0A932GQD3</accession>
<sequence>ILLYSMLHLTGYDLSLDELKKFRQWGSKTPGHPEFAHTPGVETTTGPLGQGFGNGVGMALAQEILASRFNQPDYPILDHTVYGIVSDGDLMEGVASEAASLAGHLGLGKLVYFYDDNRITIEGSTRLAFTEDVARRFEAYGWHVQKVSDGNDLKAIEEAVEAARAEAAKPSLILLTTHIAYGSPNKQDSADAHGSPLGAEEVKLTKQNLGWPVEPAFLVPEEALAVFRRCVERGEKLEAQWKSGLANYAREHSDLADEWARIQNGNLPEGWEKSLPVFTPEQGAMATRQASGKVINALAPVISTLIGGSADLAPSTETLIKGGGDVSARNFGARNLRFGVREHGMGAILNGMALYGGLIPYGGTFLIFSDYMRPSIRLAAMMGLRVIYVFTHDSIGLGEDGPTHQPVEHLAALRAIPNLNVIRPADAGEVPAAWKEALTRKSGPTALILTRQKLPVVDRTRFGTAEKLSRGAYVLAKEKSPEPELILIATGSEVSVALEAWEALSQEGITVRLVNVPCWELFEKQPESYREEVLPQAVKARLVVEAASPLGWERYAGDQGGILGVDRFGASAPYEVLMKEYGFTAANVIRRAKALLGR</sequence>
<evidence type="ECO:0000256" key="14">
    <source>
        <dbReference type="PIRSR" id="PIRSR605478-5"/>
    </source>
</evidence>
<feature type="binding site" evidence="12">
    <location>
        <position position="368"/>
    </location>
    <ligand>
        <name>thiamine diphosphate</name>
        <dbReference type="ChEBI" id="CHEBI:58937"/>
    </ligand>
</feature>
<dbReference type="SUPFAM" id="SSF52922">
    <property type="entry name" value="TK C-terminal domain-like"/>
    <property type="match status" value="1"/>
</dbReference>
<feature type="binding site" evidence="11">
    <location>
        <position position="404"/>
    </location>
    <ligand>
        <name>substrate</name>
    </ligand>
</feature>
<feature type="binding site" evidence="11">
    <location>
        <position position="392"/>
    </location>
    <ligand>
        <name>substrate</name>
    </ligand>
</feature>
<feature type="binding site" evidence="11">
    <location>
        <position position="193"/>
    </location>
    <ligand>
        <name>substrate</name>
    </ligand>
</feature>
<dbReference type="InterPro" id="IPR029061">
    <property type="entry name" value="THDP-binding"/>
</dbReference>
<evidence type="ECO:0000256" key="6">
    <source>
        <dbReference type="ARBA" id="ARBA00022842"/>
    </source>
</evidence>
<keyword evidence="5 13" id="KW-0479">Metal-binding</keyword>